<dbReference type="GO" id="GO:0042279">
    <property type="term" value="F:nitrite reductase (cytochrome, ammonia-forming) activity"/>
    <property type="evidence" value="ECO:0007669"/>
    <property type="project" value="UniProtKB-EC"/>
</dbReference>
<proteinExistence type="predicted"/>
<dbReference type="PANTHER" id="PTHR22674:SF6">
    <property type="entry name" value="NTPASE KAP FAMILY P-LOOP DOMAIN-CONTAINING PROTEIN 1"/>
    <property type="match status" value="1"/>
</dbReference>
<evidence type="ECO:0000313" key="5">
    <source>
        <dbReference type="Proteomes" id="UP000837958"/>
    </source>
</evidence>
<protein>
    <submittedName>
        <fullName evidence="2">AAA family ATPase</fullName>
    </submittedName>
    <submittedName>
        <fullName evidence="3">Cytochrome c nitrite reductase</fullName>
        <ecNumber evidence="3">1.7.2.2</ecNumber>
    </submittedName>
</protein>
<dbReference type="InterPro" id="IPR027417">
    <property type="entry name" value="P-loop_NTPase"/>
</dbReference>
<dbReference type="EC" id="1.7.2.2" evidence="3"/>
<accession>A0A0H3PGP4</accession>
<dbReference type="InterPro" id="IPR011646">
    <property type="entry name" value="KAP_P-loop"/>
</dbReference>
<dbReference type="AlphaFoldDB" id="A0A0H3PGP4"/>
<dbReference type="Proteomes" id="UP000837958">
    <property type="component" value="Chromosome"/>
</dbReference>
<reference evidence="2" key="3">
    <citation type="submission" date="2024-01" db="EMBL/GenBank/DDBJ databases">
        <authorList>
            <person name="Riesbeck K."/>
        </authorList>
    </citation>
    <scope>NUCLEOTIDE SEQUENCE</scope>
    <source>
        <strain evidence="2">3655</strain>
    </source>
</reference>
<dbReference type="EMBL" id="AAZF01000001">
    <property type="protein sequence ID" value="EDJ93870.1"/>
    <property type="molecule type" value="Genomic_DNA"/>
</dbReference>
<reference evidence="5" key="2">
    <citation type="submission" date="2021-11" db="EMBL/GenBank/DDBJ databases">
        <authorList>
            <person name="Riesbeck K."/>
        </authorList>
    </citation>
    <scope>NUCLEOTIDE SEQUENCE [LARGE SCALE GENOMIC DNA]</scope>
</reference>
<evidence type="ECO:0000313" key="4">
    <source>
        <dbReference type="Proteomes" id="UP000003185"/>
    </source>
</evidence>
<reference evidence="3 4" key="1">
    <citation type="journal article" date="2007" name="Genome Biol.">
        <title>Characterization and modeling of the Haemophilus influenzae core and supragenomes based on the complete genomic sequences of Rd and 12 clinical nontypeable strains.</title>
        <authorList>
            <person name="Hogg J.S."/>
            <person name="Hu F.Z."/>
            <person name="Janto B."/>
            <person name="Boissy R."/>
            <person name="Hayes J."/>
            <person name="Keefe R."/>
            <person name="Post J.C."/>
            <person name="Ehrlich G.D."/>
        </authorList>
    </citation>
    <scope>NUCLEOTIDE SEQUENCE [LARGE SCALE GENOMIC DNA]</scope>
    <source>
        <strain evidence="3">3655</strain>
        <strain evidence="4">NTHi 3655</strain>
    </source>
</reference>
<dbReference type="SUPFAM" id="SSF52540">
    <property type="entry name" value="P-loop containing nucleoside triphosphate hydrolases"/>
    <property type="match status" value="1"/>
</dbReference>
<evidence type="ECO:0000313" key="2">
    <source>
        <dbReference type="EMBL" id="CAH0451698.1"/>
    </source>
</evidence>
<dbReference type="EMBL" id="OV040719">
    <property type="protein sequence ID" value="CAH0451698.1"/>
    <property type="molecule type" value="Genomic_DNA"/>
</dbReference>
<organism evidence="3 4">
    <name type="scientific">Haemophilus influenzae (strain NTHi 3655)</name>
    <dbReference type="NCBI Taxonomy" id="375177"/>
    <lineage>
        <taxon>Bacteria</taxon>
        <taxon>Pseudomonadati</taxon>
        <taxon>Pseudomonadota</taxon>
        <taxon>Gammaproteobacteria</taxon>
        <taxon>Pasteurellales</taxon>
        <taxon>Pasteurellaceae</taxon>
        <taxon>Haemophilus</taxon>
    </lineage>
</organism>
<name>A0A0H3PGP4_HAEI3</name>
<dbReference type="InterPro" id="IPR052754">
    <property type="entry name" value="NTPase_KAP_P-loop"/>
</dbReference>
<sequence>MEIISDNPIRNSESDLLDRNRNAELFAKHLFSLNYKDGLVVSVCGEWGSGKTSYINLMRNELTNNSIVIDFNPWMFSDTNNLVQLFFSEISEQLSNYSDNSDLKEKISDFGEVVSSIMFIPFMDVLGKALKFLFKNKKSFQVKRNELIEALEKADRPITVILDDIDRLSADELQSILKLVRLVGSFPNIIYILSFDKGRVVKTLNSNNIDGQAYLEKIIQVPFDIPKVSENLLFEQLTLSLDKMLGTLEVDKGRWSDVYWGIIKPTIKNIRDIRRYVSSLSDTVNQIGGLIDSVDLIGIEIIRIFYPDKFEEIFKFRDCFLSSKCKDDANDKIVNDFIGNNKIYASFLDCLFGIDKDFFKSDSYYFSKNDLGKDKRISHSAFFNLYFNKIIGADVNEFILAEDLFRKMTCQTQLIQSLSNIELNSLENVVRNLMEYESYFTEEHVLNSIPVLYQYLPLVPYKERGMFDFKADLVWSRLTYGLLQSIPKENIYNIILQLLNNCDLFTQLEIVGIIGYREGRGHRLVSEFEAEQFENMLVDHINNAPLQTLVETYNLIHVLHFYVYLGNAVDSSVLASEDILYSLLKSSIAESKTQKGNDPTIYREEHLIWEWLIMIYGNEEKLNCLVDSISSNKKYKNEPVISLAIKYRNGWRPTED</sequence>
<evidence type="ECO:0000259" key="1">
    <source>
        <dbReference type="Pfam" id="PF07693"/>
    </source>
</evidence>
<feature type="domain" description="KAP NTPase" evidence="1">
    <location>
        <begin position="21"/>
        <end position="283"/>
    </location>
</feature>
<dbReference type="Pfam" id="PF07693">
    <property type="entry name" value="KAP_NTPase"/>
    <property type="match status" value="1"/>
</dbReference>
<dbReference type="Proteomes" id="UP000003185">
    <property type="component" value="Unassembled WGS sequence"/>
</dbReference>
<evidence type="ECO:0000313" key="3">
    <source>
        <dbReference type="EMBL" id="EDJ93870.1"/>
    </source>
</evidence>
<dbReference type="Gene3D" id="3.40.50.300">
    <property type="entry name" value="P-loop containing nucleotide triphosphate hydrolases"/>
    <property type="match status" value="1"/>
</dbReference>
<keyword evidence="3" id="KW-0560">Oxidoreductase</keyword>
<dbReference type="PANTHER" id="PTHR22674">
    <property type="entry name" value="NTPASE, KAP FAMILY P-LOOP DOMAIN-CONTAINING 1"/>
    <property type="match status" value="1"/>
</dbReference>
<dbReference type="RefSeq" id="WP_005656043.1">
    <property type="nucleotide sequence ID" value="NZ_AAZF01000001.1"/>
</dbReference>
<gene>
    <name evidence="3" type="primary">nrfA</name>
    <name evidence="3" type="ORF">CGSHi3655_08259</name>
    <name evidence="2" type="ORF">KRLU3655_LOCUS1774</name>
</gene>